<dbReference type="InterPro" id="IPR011342">
    <property type="entry name" value="Shikimate_DH"/>
</dbReference>
<dbReference type="GO" id="GO:0050661">
    <property type="term" value="F:NADP binding"/>
    <property type="evidence" value="ECO:0007669"/>
    <property type="project" value="InterPro"/>
</dbReference>
<dbReference type="EMBL" id="CAAHFG010000002">
    <property type="protein sequence ID" value="VGO14991.1"/>
    <property type="molecule type" value="Genomic_DNA"/>
</dbReference>
<evidence type="ECO:0000256" key="2">
    <source>
        <dbReference type="ARBA" id="ARBA00012962"/>
    </source>
</evidence>
<dbReference type="SUPFAM" id="SSF51735">
    <property type="entry name" value="NAD(P)-binding Rossmann-fold domains"/>
    <property type="match status" value="1"/>
</dbReference>
<feature type="binding site" evidence="8">
    <location>
        <position position="250"/>
    </location>
    <ligand>
        <name>NADP(+)</name>
        <dbReference type="ChEBI" id="CHEBI:58349"/>
    </ligand>
</feature>
<dbReference type="RefSeq" id="WP_136080607.1">
    <property type="nucleotide sequence ID" value="NZ_CAAHFG010000002.1"/>
</dbReference>
<evidence type="ECO:0000256" key="5">
    <source>
        <dbReference type="ARBA" id="ARBA00023002"/>
    </source>
</evidence>
<evidence type="ECO:0000256" key="4">
    <source>
        <dbReference type="ARBA" id="ARBA00022857"/>
    </source>
</evidence>
<keyword evidence="6 8" id="KW-0057">Aromatic amino acid biosynthesis</keyword>
<dbReference type="SUPFAM" id="SSF53223">
    <property type="entry name" value="Aminoacid dehydrogenase-like, N-terminal domain"/>
    <property type="match status" value="1"/>
</dbReference>
<proteinExistence type="inferred from homology"/>
<evidence type="ECO:0000259" key="9">
    <source>
        <dbReference type="Pfam" id="PF08501"/>
    </source>
</evidence>
<keyword evidence="5 8" id="KW-0560">Oxidoreductase</keyword>
<dbReference type="InterPro" id="IPR036291">
    <property type="entry name" value="NAD(P)-bd_dom_sf"/>
</dbReference>
<keyword evidence="12" id="KW-1185">Reference proteome</keyword>
<evidence type="ECO:0000256" key="1">
    <source>
        <dbReference type="ARBA" id="ARBA00004871"/>
    </source>
</evidence>
<dbReference type="GO" id="GO:0019632">
    <property type="term" value="P:shikimate metabolic process"/>
    <property type="evidence" value="ECO:0007669"/>
    <property type="project" value="InterPro"/>
</dbReference>
<comment type="caution">
    <text evidence="8">Lacks conserved residue(s) required for the propagation of feature annotation.</text>
</comment>
<dbReference type="GO" id="GO:0009073">
    <property type="term" value="P:aromatic amino acid family biosynthetic process"/>
    <property type="evidence" value="ECO:0007669"/>
    <property type="project" value="UniProtKB-KW"/>
</dbReference>
<protein>
    <recommendedName>
        <fullName evidence="2 8">Shikimate dehydrogenase (NADP(+))</fullName>
        <shortName evidence="8">SDH</shortName>
        <ecNumber evidence="2 8">1.1.1.25</ecNumber>
    </recommendedName>
</protein>
<comment type="subunit">
    <text evidence="8">Homodimer.</text>
</comment>
<evidence type="ECO:0000313" key="12">
    <source>
        <dbReference type="Proteomes" id="UP000366872"/>
    </source>
</evidence>
<dbReference type="CDD" id="cd01065">
    <property type="entry name" value="NAD_bind_Shikimate_DH"/>
    <property type="match status" value="1"/>
</dbReference>
<comment type="pathway">
    <text evidence="1 8">Metabolic intermediate biosynthesis; chorismate biosynthesis; chorismate from D-erythrose 4-phosphate and phosphoenolpyruvate: step 4/7.</text>
</comment>
<dbReference type="Pfam" id="PF18317">
    <property type="entry name" value="SDH_C"/>
    <property type="match status" value="1"/>
</dbReference>
<dbReference type="UniPathway" id="UPA00053">
    <property type="reaction ID" value="UER00087"/>
</dbReference>
<feature type="active site" description="Proton acceptor" evidence="8">
    <location>
        <position position="71"/>
    </location>
</feature>
<comment type="catalytic activity">
    <reaction evidence="7 8">
        <text>shikimate + NADP(+) = 3-dehydroshikimate + NADPH + H(+)</text>
        <dbReference type="Rhea" id="RHEA:17737"/>
        <dbReference type="ChEBI" id="CHEBI:15378"/>
        <dbReference type="ChEBI" id="CHEBI:16630"/>
        <dbReference type="ChEBI" id="CHEBI:36208"/>
        <dbReference type="ChEBI" id="CHEBI:57783"/>
        <dbReference type="ChEBI" id="CHEBI:58349"/>
        <dbReference type="EC" id="1.1.1.25"/>
    </reaction>
</comment>
<dbReference type="PANTHER" id="PTHR21089">
    <property type="entry name" value="SHIKIMATE DEHYDROGENASE"/>
    <property type="match status" value="1"/>
</dbReference>
<dbReference type="Gene3D" id="3.40.50.10860">
    <property type="entry name" value="Leucine Dehydrogenase, chain A, domain 1"/>
    <property type="match status" value="1"/>
</dbReference>
<sequence length="286" mass="30787">MNLSGHTKPFAVLGHPIGHTLSPVMHNASMQELEFDGIYLALDVHPDRLMEVLPSMELMGFAGVNLTVPHKEVAFRGLEKLDASAKLFGAANTIEFTEDGMVGHNTDGYGFLKALEEAFGKTVEGDSIFVLGCGGAGRATALQAATEGARSLVLADIDAERVQKLEDEVKSLAPAVEIKQALDKAKQIELCRECDLVVQASPVGMKKDDPSLLPPEAFREGQRAFDLIYMYPETAFLTTAREAGADIANGLGMLLHQGARAFEIWTGTEPSVPAMRKALEDAVYGE</sequence>
<evidence type="ECO:0000259" key="10">
    <source>
        <dbReference type="Pfam" id="PF18317"/>
    </source>
</evidence>
<dbReference type="AlphaFoldDB" id="A0A6C2U638"/>
<comment type="similarity">
    <text evidence="8">Belongs to the shikimate dehydrogenase family.</text>
</comment>
<evidence type="ECO:0000256" key="7">
    <source>
        <dbReference type="ARBA" id="ARBA00049442"/>
    </source>
</evidence>
<feature type="binding site" evidence="8">
    <location>
        <position position="92"/>
    </location>
    <ligand>
        <name>shikimate</name>
        <dbReference type="ChEBI" id="CHEBI:36208"/>
    </ligand>
</feature>
<feature type="binding site" evidence="8">
    <location>
        <position position="257"/>
    </location>
    <ligand>
        <name>shikimate</name>
        <dbReference type="ChEBI" id="CHEBI:36208"/>
    </ligand>
</feature>
<dbReference type="EC" id="1.1.1.25" evidence="2 8"/>
<dbReference type="InterPro" id="IPR013708">
    <property type="entry name" value="Shikimate_DH-bd_N"/>
</dbReference>
<name>A0A6C2U638_PONDE</name>
<evidence type="ECO:0000313" key="11">
    <source>
        <dbReference type="EMBL" id="VGO14991.1"/>
    </source>
</evidence>
<dbReference type="InterPro" id="IPR022893">
    <property type="entry name" value="Shikimate_DH_fam"/>
</dbReference>
<comment type="function">
    <text evidence="8">Involved in the biosynthesis of the chorismate, which leads to the biosynthesis of aromatic amino acids. Catalyzes the reversible NADPH linked reduction of 3-dehydroshikimate (DHSA) to yield shikimate (SA).</text>
</comment>
<evidence type="ECO:0000256" key="3">
    <source>
        <dbReference type="ARBA" id="ARBA00022605"/>
    </source>
</evidence>
<gene>
    <name evidence="8 11" type="primary">aroE</name>
    <name evidence="11" type="ORF">PDESU_03571</name>
</gene>
<feature type="binding site" evidence="8">
    <location>
        <position position="227"/>
    </location>
    <ligand>
        <name>NADP(+)</name>
        <dbReference type="ChEBI" id="CHEBI:58349"/>
    </ligand>
</feature>
<feature type="binding site" evidence="8">
    <location>
        <position position="67"/>
    </location>
    <ligand>
        <name>shikimate</name>
        <dbReference type="ChEBI" id="CHEBI:36208"/>
    </ligand>
</feature>
<dbReference type="Proteomes" id="UP000366872">
    <property type="component" value="Unassembled WGS sequence"/>
</dbReference>
<dbReference type="InterPro" id="IPR041121">
    <property type="entry name" value="SDH_C"/>
</dbReference>
<evidence type="ECO:0000256" key="8">
    <source>
        <dbReference type="HAMAP-Rule" id="MF_00222"/>
    </source>
</evidence>
<feature type="domain" description="SDH C-terminal" evidence="10">
    <location>
        <begin position="250"/>
        <end position="280"/>
    </location>
</feature>
<dbReference type="Pfam" id="PF08501">
    <property type="entry name" value="Shikimate_dh_N"/>
    <property type="match status" value="1"/>
</dbReference>
<keyword evidence="4 8" id="KW-0521">NADP</keyword>
<reference evidence="11 12" key="1">
    <citation type="submission" date="2019-04" db="EMBL/GenBank/DDBJ databases">
        <authorList>
            <person name="Van Vliet M D."/>
        </authorList>
    </citation>
    <scope>NUCLEOTIDE SEQUENCE [LARGE SCALE GENOMIC DNA]</scope>
    <source>
        <strain evidence="11 12">F1</strain>
    </source>
</reference>
<keyword evidence="3 8" id="KW-0028">Amino-acid biosynthesis</keyword>
<dbReference type="Gene3D" id="3.40.50.720">
    <property type="entry name" value="NAD(P)-binding Rossmann-like Domain"/>
    <property type="match status" value="1"/>
</dbReference>
<dbReference type="PANTHER" id="PTHR21089:SF1">
    <property type="entry name" value="BIFUNCTIONAL 3-DEHYDROQUINATE DEHYDRATASE_SHIKIMATE DEHYDROGENASE, CHLOROPLASTIC"/>
    <property type="match status" value="1"/>
</dbReference>
<feature type="domain" description="Shikimate dehydrogenase substrate binding N-terminal" evidence="9">
    <location>
        <begin position="12"/>
        <end position="94"/>
    </location>
</feature>
<dbReference type="GO" id="GO:0009423">
    <property type="term" value="P:chorismate biosynthetic process"/>
    <property type="evidence" value="ECO:0007669"/>
    <property type="project" value="UniProtKB-UniRule"/>
</dbReference>
<evidence type="ECO:0000256" key="6">
    <source>
        <dbReference type="ARBA" id="ARBA00023141"/>
    </source>
</evidence>
<accession>A0A6C2U638</accession>
<dbReference type="NCBIfam" id="TIGR00507">
    <property type="entry name" value="aroE"/>
    <property type="match status" value="1"/>
</dbReference>
<dbReference type="InterPro" id="IPR046346">
    <property type="entry name" value="Aminoacid_DH-like_N_sf"/>
</dbReference>
<dbReference type="GO" id="GO:0008652">
    <property type="term" value="P:amino acid biosynthetic process"/>
    <property type="evidence" value="ECO:0007669"/>
    <property type="project" value="UniProtKB-KW"/>
</dbReference>
<organism evidence="11 12">
    <name type="scientific">Pontiella desulfatans</name>
    <dbReference type="NCBI Taxonomy" id="2750659"/>
    <lineage>
        <taxon>Bacteria</taxon>
        <taxon>Pseudomonadati</taxon>
        <taxon>Kiritimatiellota</taxon>
        <taxon>Kiritimatiellia</taxon>
        <taxon>Kiritimatiellales</taxon>
        <taxon>Pontiellaceae</taxon>
        <taxon>Pontiella</taxon>
    </lineage>
</organism>
<dbReference type="GO" id="GO:0004764">
    <property type="term" value="F:shikimate 3-dehydrogenase (NADP+) activity"/>
    <property type="evidence" value="ECO:0007669"/>
    <property type="project" value="UniProtKB-UniRule"/>
</dbReference>
<dbReference type="HAMAP" id="MF_00222">
    <property type="entry name" value="Shikimate_DH_AroE"/>
    <property type="match status" value="1"/>
</dbReference>
<feature type="binding site" evidence="8">
    <location>
        <position position="107"/>
    </location>
    <ligand>
        <name>shikimate</name>
        <dbReference type="ChEBI" id="CHEBI:36208"/>
    </ligand>
</feature>
<feature type="binding site" evidence="8">
    <location>
        <position position="229"/>
    </location>
    <ligand>
        <name>shikimate</name>
        <dbReference type="ChEBI" id="CHEBI:36208"/>
    </ligand>
</feature>
<feature type="binding site" evidence="8">
    <location>
        <begin position="20"/>
        <end position="22"/>
    </location>
    <ligand>
        <name>shikimate</name>
        <dbReference type="ChEBI" id="CHEBI:36208"/>
    </ligand>
</feature>